<keyword evidence="2" id="KW-1185">Reference proteome</keyword>
<dbReference type="Gene3D" id="3.60.10.10">
    <property type="entry name" value="Endonuclease/exonuclease/phosphatase"/>
    <property type="match status" value="1"/>
</dbReference>
<dbReference type="EMBL" id="JAIFRP010004661">
    <property type="protein sequence ID" value="KAK2574843.1"/>
    <property type="molecule type" value="Genomic_DNA"/>
</dbReference>
<evidence type="ECO:0000313" key="1">
    <source>
        <dbReference type="EMBL" id="KAK2574843.1"/>
    </source>
</evidence>
<dbReference type="AlphaFoldDB" id="A0AAD9R811"/>
<evidence type="ECO:0000313" key="2">
    <source>
        <dbReference type="Proteomes" id="UP001258017"/>
    </source>
</evidence>
<dbReference type="SUPFAM" id="SSF56219">
    <property type="entry name" value="DNase I-like"/>
    <property type="match status" value="1"/>
</dbReference>
<reference evidence="1" key="1">
    <citation type="submission" date="2021-08" db="EMBL/GenBank/DDBJ databases">
        <authorList>
            <person name="Misof B."/>
            <person name="Oliver O."/>
            <person name="Podsiadlowski L."/>
            <person name="Donath A."/>
            <person name="Peters R."/>
            <person name="Mayer C."/>
            <person name="Rust J."/>
            <person name="Gunkel S."/>
            <person name="Lesny P."/>
            <person name="Martin S."/>
            <person name="Oeyen J.P."/>
            <person name="Petersen M."/>
            <person name="Panagiotis P."/>
            <person name="Wilbrandt J."/>
            <person name="Tanja T."/>
        </authorList>
    </citation>
    <scope>NUCLEOTIDE SEQUENCE</scope>
    <source>
        <strain evidence="1">GBR_01_08_01A</strain>
        <tissue evidence="1">Thorax + abdomen</tissue>
    </source>
</reference>
<evidence type="ECO:0008006" key="3">
    <source>
        <dbReference type="Google" id="ProtNLM"/>
    </source>
</evidence>
<reference evidence="1" key="2">
    <citation type="journal article" date="2023" name="Commun. Biol.">
        <title>Intrasexual cuticular hydrocarbon dimorphism in a wasp sheds light on hydrocarbon biosynthesis genes in Hymenoptera.</title>
        <authorList>
            <person name="Moris V.C."/>
            <person name="Podsiadlowski L."/>
            <person name="Martin S."/>
            <person name="Oeyen J.P."/>
            <person name="Donath A."/>
            <person name="Petersen M."/>
            <person name="Wilbrandt J."/>
            <person name="Misof B."/>
            <person name="Liedtke D."/>
            <person name="Thamm M."/>
            <person name="Scheiner R."/>
            <person name="Schmitt T."/>
            <person name="Niehuis O."/>
        </authorList>
    </citation>
    <scope>NUCLEOTIDE SEQUENCE</scope>
    <source>
        <strain evidence="1">GBR_01_08_01A</strain>
    </source>
</reference>
<proteinExistence type="predicted"/>
<gene>
    <name evidence="1" type="ORF">KPH14_013007</name>
</gene>
<dbReference type="Proteomes" id="UP001258017">
    <property type="component" value="Unassembled WGS sequence"/>
</dbReference>
<sequence>MEELGMIVINGRSQTDSGGYYTYVDRKGMSVIDLIWIQTSKLHYFDDFEVIEIGTSDHLPTVLKLKEAWEENEDKEEEDVLEDKMKWDDEKVYQ</sequence>
<name>A0AAD9R811_9HYME</name>
<dbReference type="InterPro" id="IPR036691">
    <property type="entry name" value="Endo/exonu/phosph_ase_sf"/>
</dbReference>
<comment type="caution">
    <text evidence="1">The sequence shown here is derived from an EMBL/GenBank/DDBJ whole genome shotgun (WGS) entry which is preliminary data.</text>
</comment>
<accession>A0AAD9R811</accession>
<organism evidence="1 2">
    <name type="scientific">Odynerus spinipes</name>
    <dbReference type="NCBI Taxonomy" id="1348599"/>
    <lineage>
        <taxon>Eukaryota</taxon>
        <taxon>Metazoa</taxon>
        <taxon>Ecdysozoa</taxon>
        <taxon>Arthropoda</taxon>
        <taxon>Hexapoda</taxon>
        <taxon>Insecta</taxon>
        <taxon>Pterygota</taxon>
        <taxon>Neoptera</taxon>
        <taxon>Endopterygota</taxon>
        <taxon>Hymenoptera</taxon>
        <taxon>Apocrita</taxon>
        <taxon>Aculeata</taxon>
        <taxon>Vespoidea</taxon>
        <taxon>Vespidae</taxon>
        <taxon>Eumeninae</taxon>
        <taxon>Odynerus</taxon>
    </lineage>
</organism>
<protein>
    <recommendedName>
        <fullName evidence="3">Endonuclease/exonuclease/phosphatase domain-containing protein</fullName>
    </recommendedName>
</protein>